<dbReference type="EMBL" id="NBIV01000098">
    <property type="protein sequence ID" value="PXF44179.1"/>
    <property type="molecule type" value="Genomic_DNA"/>
</dbReference>
<dbReference type="AlphaFoldDB" id="A0A2V3IQ42"/>
<evidence type="ECO:0000256" key="2">
    <source>
        <dbReference type="SAM" id="Phobius"/>
    </source>
</evidence>
<dbReference type="Proteomes" id="UP000247409">
    <property type="component" value="Unassembled WGS sequence"/>
</dbReference>
<evidence type="ECO:0008006" key="5">
    <source>
        <dbReference type="Google" id="ProtNLM"/>
    </source>
</evidence>
<name>A0A2V3IQ42_9FLOR</name>
<feature type="transmembrane region" description="Helical" evidence="2">
    <location>
        <begin position="194"/>
        <end position="218"/>
    </location>
</feature>
<feature type="transmembrane region" description="Helical" evidence="2">
    <location>
        <begin position="160"/>
        <end position="182"/>
    </location>
</feature>
<feature type="transmembrane region" description="Helical" evidence="2">
    <location>
        <begin position="230"/>
        <end position="250"/>
    </location>
</feature>
<sequence>MCSFKRNCNSSTIVQDMGGTFSVVVCSLCTLASAQVVPDLPPLPSASLPVSPSPLPSALLDIVHPSPSPVSPTGVPPKASAVPSEPVEEQNTSQGSSTFVPSPTLGAKPSKTPSASSAITSAPIITASASPSPFWEFTNADGKCERDISRPRPKLGKSQLRYAVCVLLSGAAVGLASVLYGLAAEWEAKEDHSWIRFFSIITSRVLILCAVKISAALVASITKASPEDGALDASGAFLTWGSAIFTRLYYEGFKMNLAILEFIDADTVWHHELREYLSARVAIPDDEDEMLNKSEGGLNDRATDRNQRTADRLTIKQRLLGGHFERKLLMFTSVLYIASEISVLTVNVIGLVDALRTKPTDVVYFSSDDSAGQCGLSYSDLPIIGGVVVLQAIYGLTHQPSLVPLLSVTAACGAQRYQKSNKMLLCLRWIAGVVLWLWVCSLLALPLFSWGLNPIFTSGDLTLFWYIIIAPATYTSVSFIITATFASFAAIVGSFMIIRIDRSQRRKEGIDAIP</sequence>
<feature type="compositionally biased region" description="Polar residues" evidence="1">
    <location>
        <begin position="89"/>
        <end position="101"/>
    </location>
</feature>
<feature type="transmembrane region" description="Helical" evidence="2">
    <location>
        <begin position="464"/>
        <end position="497"/>
    </location>
</feature>
<gene>
    <name evidence="3" type="ORF">BWQ96_06039</name>
</gene>
<accession>A0A2V3IQ42</accession>
<keyword evidence="2" id="KW-0812">Transmembrane</keyword>
<feature type="compositionally biased region" description="Low complexity" evidence="1">
    <location>
        <begin position="62"/>
        <end position="77"/>
    </location>
</feature>
<evidence type="ECO:0000256" key="1">
    <source>
        <dbReference type="SAM" id="MobiDB-lite"/>
    </source>
</evidence>
<feature type="transmembrane region" description="Helical" evidence="2">
    <location>
        <begin position="425"/>
        <end position="452"/>
    </location>
</feature>
<evidence type="ECO:0000313" key="4">
    <source>
        <dbReference type="Proteomes" id="UP000247409"/>
    </source>
</evidence>
<keyword evidence="4" id="KW-1185">Reference proteome</keyword>
<proteinExistence type="predicted"/>
<feature type="region of interest" description="Disordered" evidence="1">
    <location>
        <begin position="62"/>
        <end position="116"/>
    </location>
</feature>
<feature type="compositionally biased region" description="Low complexity" evidence="1">
    <location>
        <begin position="107"/>
        <end position="116"/>
    </location>
</feature>
<feature type="transmembrane region" description="Helical" evidence="2">
    <location>
        <begin position="328"/>
        <end position="352"/>
    </location>
</feature>
<keyword evidence="2" id="KW-1133">Transmembrane helix</keyword>
<comment type="caution">
    <text evidence="3">The sequence shown here is derived from an EMBL/GenBank/DDBJ whole genome shotgun (WGS) entry which is preliminary data.</text>
</comment>
<keyword evidence="2" id="KW-0472">Membrane</keyword>
<organism evidence="3 4">
    <name type="scientific">Gracilariopsis chorda</name>
    <dbReference type="NCBI Taxonomy" id="448386"/>
    <lineage>
        <taxon>Eukaryota</taxon>
        <taxon>Rhodophyta</taxon>
        <taxon>Florideophyceae</taxon>
        <taxon>Rhodymeniophycidae</taxon>
        <taxon>Gracilariales</taxon>
        <taxon>Gracilariaceae</taxon>
        <taxon>Gracilariopsis</taxon>
    </lineage>
</organism>
<protein>
    <recommendedName>
        <fullName evidence="5">Transmembrane protein</fullName>
    </recommendedName>
</protein>
<evidence type="ECO:0000313" key="3">
    <source>
        <dbReference type="EMBL" id="PXF44179.1"/>
    </source>
</evidence>
<reference evidence="3 4" key="1">
    <citation type="journal article" date="2018" name="Mol. Biol. Evol.">
        <title>Analysis of the draft genome of the red seaweed Gracilariopsis chorda provides insights into genome size evolution in Rhodophyta.</title>
        <authorList>
            <person name="Lee J."/>
            <person name="Yang E.C."/>
            <person name="Graf L."/>
            <person name="Yang J.H."/>
            <person name="Qiu H."/>
            <person name="Zel Zion U."/>
            <person name="Chan C.X."/>
            <person name="Stephens T.G."/>
            <person name="Weber A.P.M."/>
            <person name="Boo G.H."/>
            <person name="Boo S.M."/>
            <person name="Kim K.M."/>
            <person name="Shin Y."/>
            <person name="Jung M."/>
            <person name="Lee S.J."/>
            <person name="Yim H.S."/>
            <person name="Lee J.H."/>
            <person name="Bhattacharya D."/>
            <person name="Yoon H.S."/>
        </authorList>
    </citation>
    <scope>NUCLEOTIDE SEQUENCE [LARGE SCALE GENOMIC DNA]</scope>
    <source>
        <strain evidence="3 4">SKKU-2015</strain>
        <tissue evidence="3">Whole body</tissue>
    </source>
</reference>